<dbReference type="eggNOG" id="COG1714">
    <property type="taxonomic scope" value="Bacteria"/>
</dbReference>
<evidence type="ECO:0000256" key="2">
    <source>
        <dbReference type="ARBA" id="ARBA00022692"/>
    </source>
</evidence>
<feature type="domain" description="RDD" evidence="7">
    <location>
        <begin position="114"/>
        <end position="224"/>
    </location>
</feature>
<evidence type="ECO:0000313" key="9">
    <source>
        <dbReference type="Proteomes" id="UP000010367"/>
    </source>
</evidence>
<dbReference type="Pfam" id="PF13599">
    <property type="entry name" value="Pentapeptide_4"/>
    <property type="match status" value="1"/>
</dbReference>
<proteinExistence type="predicted"/>
<dbReference type="HOGENOM" id="CLU_388224_0_0_3"/>
<evidence type="ECO:0000256" key="5">
    <source>
        <dbReference type="SAM" id="MobiDB-lite"/>
    </source>
</evidence>
<reference evidence="8 9" key="1">
    <citation type="submission" date="2012-06" db="EMBL/GenBank/DDBJ databases">
        <title>Finished chromosome of genome of Oscillatoria acuminata PCC 6304.</title>
        <authorList>
            <consortium name="US DOE Joint Genome Institute"/>
            <person name="Gugger M."/>
            <person name="Coursin T."/>
            <person name="Rippka R."/>
            <person name="Tandeau De Marsac N."/>
            <person name="Huntemann M."/>
            <person name="Wei C.-L."/>
            <person name="Han J."/>
            <person name="Detter J.C."/>
            <person name="Han C."/>
            <person name="Tapia R."/>
            <person name="Davenport K."/>
            <person name="Daligault H."/>
            <person name="Erkkila T."/>
            <person name="Gu W."/>
            <person name="Munk A.C.C."/>
            <person name="Teshima H."/>
            <person name="Xu Y."/>
            <person name="Chain P."/>
            <person name="Chen A."/>
            <person name="Krypides N."/>
            <person name="Mavromatis K."/>
            <person name="Markowitz V."/>
            <person name="Szeto E."/>
            <person name="Ivanova N."/>
            <person name="Mikhailova N."/>
            <person name="Ovchinnikova G."/>
            <person name="Pagani I."/>
            <person name="Pati A."/>
            <person name="Goodwin L."/>
            <person name="Peters L."/>
            <person name="Pitluck S."/>
            <person name="Woyke T."/>
            <person name="Kerfeld C."/>
        </authorList>
    </citation>
    <scope>NUCLEOTIDE SEQUENCE [LARGE SCALE GENOMIC DNA]</scope>
    <source>
        <strain evidence="8 9">PCC 6304</strain>
    </source>
</reference>
<dbReference type="Gene3D" id="2.160.20.80">
    <property type="entry name" value="E3 ubiquitin-protein ligase SopA"/>
    <property type="match status" value="2"/>
</dbReference>
<keyword evidence="4 6" id="KW-0472">Membrane</keyword>
<evidence type="ECO:0000313" key="8">
    <source>
        <dbReference type="EMBL" id="AFY84024.1"/>
    </source>
</evidence>
<feature type="transmembrane region" description="Helical" evidence="6">
    <location>
        <begin position="113"/>
        <end position="133"/>
    </location>
</feature>
<evidence type="ECO:0000256" key="6">
    <source>
        <dbReference type="SAM" id="Phobius"/>
    </source>
</evidence>
<dbReference type="InParanoid" id="K9TPT7"/>
<accession>K9TPT7</accession>
<dbReference type="PANTHER" id="PTHR14136">
    <property type="entry name" value="BTB_POZ DOMAIN-CONTAINING PROTEIN KCTD9"/>
    <property type="match status" value="1"/>
</dbReference>
<keyword evidence="9" id="KW-1185">Reference proteome</keyword>
<evidence type="ECO:0000256" key="3">
    <source>
        <dbReference type="ARBA" id="ARBA00022989"/>
    </source>
</evidence>
<dbReference type="GO" id="GO:0016020">
    <property type="term" value="C:membrane"/>
    <property type="evidence" value="ECO:0007669"/>
    <property type="project" value="UniProtKB-SubCell"/>
</dbReference>
<feature type="region of interest" description="Disordered" evidence="5">
    <location>
        <begin position="1"/>
        <end position="29"/>
    </location>
</feature>
<dbReference type="Pfam" id="PF00805">
    <property type="entry name" value="Pentapeptide"/>
    <property type="match status" value="2"/>
</dbReference>
<sequence length="727" mass="78876">MTGKSKGPKRTVPKVQSTKKSKPPTQGKVNPVTLFPRRLAASTVELALITLSALVPLSLGWHATRYLNVQPVPLNPVLVTLEGAIARTLALPPTCPHPRGRRCTRLVPPLVNFLWTIGPIAALSVSIWQLYLLGLTGQTLPKRWLRLQVVTDSGKAPGFGRALLREAVGRWGVTLTSAYLIWLITGAVPDLVILGVTTALMVALDGLWSYFDPKCRTLHDRLAGTWVRSSRHSVSGPSKKMNSSNSKQVGIQFEAGGPLERMPESQPGLDQWWNRIRLQSSAKIVLALAVGLGAILGTFVTTQLYIQSQENARTQAARDQEKFLTWVQQFAPDERQGAILGLASLDNPEAQYQILADMLALETDAAQLDVLQQALVSSGGRSLPYLQKLNQSTRTDLDSLRYSTNEEQLEVVQLRLQATQRAIAKLLQLYSTEFDSLDLSRTHLGQVTTEAAPFTLVLEKTDLSGIRFRGAILSHASFKSSQFSSPGPDRRFGSLDDQKADFTASILTDADFTGAFLSHVLLAYSNLSRAKLDRANLSNAQLTGANLSSVQAIGADLREADLTNATLVGAQLVQANLTGILAIGARFPRVVATDATLAKANLMRSDWQGADLSRGNFTQSNLQNANMSGTKLAGANLSFAQLQNANFQQTDLTSVNFQGANVEGADFQGAVFFKPHTQNGDRLIQSPDPATAGFLRGVDFSNARNLDNKQIVYICAQGGIYPLCSQP</sequence>
<evidence type="ECO:0000259" key="7">
    <source>
        <dbReference type="Pfam" id="PF06271"/>
    </source>
</evidence>
<protein>
    <submittedName>
        <fullName evidence="8">Putative low-complexity protein</fullName>
    </submittedName>
</protein>
<dbReference type="Proteomes" id="UP000010367">
    <property type="component" value="Chromosome"/>
</dbReference>
<dbReference type="KEGG" id="oac:Oscil6304_4507"/>
<organism evidence="8 9">
    <name type="scientific">Oscillatoria acuminata PCC 6304</name>
    <dbReference type="NCBI Taxonomy" id="56110"/>
    <lineage>
        <taxon>Bacteria</taxon>
        <taxon>Bacillati</taxon>
        <taxon>Cyanobacteriota</taxon>
        <taxon>Cyanophyceae</taxon>
        <taxon>Oscillatoriophycideae</taxon>
        <taxon>Oscillatoriales</taxon>
        <taxon>Oscillatoriaceae</taxon>
        <taxon>Oscillatoria</taxon>
    </lineage>
</organism>
<evidence type="ECO:0000256" key="4">
    <source>
        <dbReference type="ARBA" id="ARBA00023136"/>
    </source>
</evidence>
<name>K9TPT7_9CYAN</name>
<dbReference type="SUPFAM" id="SSF141571">
    <property type="entry name" value="Pentapeptide repeat-like"/>
    <property type="match status" value="2"/>
</dbReference>
<dbReference type="EMBL" id="CP003607">
    <property type="protein sequence ID" value="AFY84024.1"/>
    <property type="molecule type" value="Genomic_DNA"/>
</dbReference>
<evidence type="ECO:0000256" key="1">
    <source>
        <dbReference type="ARBA" id="ARBA00004141"/>
    </source>
</evidence>
<dbReference type="Pfam" id="PF06271">
    <property type="entry name" value="RDD"/>
    <property type="match status" value="1"/>
</dbReference>
<comment type="subcellular location">
    <subcellularLocation>
        <location evidence="1">Membrane</location>
        <topology evidence="1">Multi-pass membrane protein</topology>
    </subcellularLocation>
</comment>
<feature type="compositionally biased region" description="Basic residues" evidence="5">
    <location>
        <begin position="1"/>
        <end position="22"/>
    </location>
</feature>
<keyword evidence="3 6" id="KW-1133">Transmembrane helix</keyword>
<dbReference type="STRING" id="56110.Oscil6304_4507"/>
<dbReference type="PANTHER" id="PTHR14136:SF17">
    <property type="entry name" value="BTB_POZ DOMAIN-CONTAINING PROTEIN KCTD9"/>
    <property type="match status" value="1"/>
</dbReference>
<feature type="transmembrane region" description="Helical" evidence="6">
    <location>
        <begin position="284"/>
        <end position="306"/>
    </location>
</feature>
<gene>
    <name evidence="8" type="ORF">Oscil6304_4507</name>
</gene>
<dbReference type="InterPro" id="IPR010432">
    <property type="entry name" value="RDD"/>
</dbReference>
<dbReference type="eggNOG" id="COG1357">
    <property type="taxonomic scope" value="Bacteria"/>
</dbReference>
<dbReference type="InterPro" id="IPR051082">
    <property type="entry name" value="Pentapeptide-BTB/POZ_domain"/>
</dbReference>
<dbReference type="AlphaFoldDB" id="K9TPT7"/>
<dbReference type="InterPro" id="IPR001646">
    <property type="entry name" value="5peptide_repeat"/>
</dbReference>
<keyword evidence="2 6" id="KW-0812">Transmembrane</keyword>